<dbReference type="Pfam" id="PF17900">
    <property type="entry name" value="Peptidase_M1_N"/>
    <property type="match status" value="1"/>
</dbReference>
<evidence type="ECO:0000256" key="12">
    <source>
        <dbReference type="PIRSR" id="PIRSR634016-4"/>
    </source>
</evidence>
<evidence type="ECO:0000313" key="18">
    <source>
        <dbReference type="EMBL" id="SFX18496.1"/>
    </source>
</evidence>
<evidence type="ECO:0000259" key="15">
    <source>
        <dbReference type="Pfam" id="PF01433"/>
    </source>
</evidence>
<evidence type="ECO:0000313" key="19">
    <source>
        <dbReference type="Proteomes" id="UP000182489"/>
    </source>
</evidence>
<dbReference type="InterPro" id="IPR024571">
    <property type="entry name" value="ERAP1-like_C_dom"/>
</dbReference>
<dbReference type="Proteomes" id="UP000182489">
    <property type="component" value="Unassembled WGS sequence"/>
</dbReference>
<dbReference type="Pfam" id="PF01433">
    <property type="entry name" value="Peptidase_M1"/>
    <property type="match status" value="1"/>
</dbReference>
<evidence type="ECO:0000256" key="1">
    <source>
        <dbReference type="ARBA" id="ARBA00000098"/>
    </source>
</evidence>
<keyword evidence="6 13" id="KW-0378">Hydrolase</keyword>
<dbReference type="Gene3D" id="2.60.40.1730">
    <property type="entry name" value="tricorn interacting facor f3 domain"/>
    <property type="match status" value="1"/>
</dbReference>
<evidence type="ECO:0000256" key="4">
    <source>
        <dbReference type="ARBA" id="ARBA00022670"/>
    </source>
</evidence>
<keyword evidence="3 13" id="KW-0031">Aminopeptidase</keyword>
<dbReference type="InterPro" id="IPR050344">
    <property type="entry name" value="Peptidase_M1_aminopeptidases"/>
</dbReference>
<dbReference type="PANTHER" id="PTHR11533">
    <property type="entry name" value="PROTEASE M1 ZINC METALLOPROTEASE"/>
    <property type="match status" value="1"/>
</dbReference>
<feature type="binding site" evidence="10">
    <location>
        <position position="176"/>
    </location>
    <ligand>
        <name>substrate</name>
    </ligand>
</feature>
<dbReference type="Gene3D" id="1.10.390.10">
    <property type="entry name" value="Neutral Protease Domain 2"/>
    <property type="match status" value="1"/>
</dbReference>
<comment type="similarity">
    <text evidence="2 13">Belongs to the peptidase M1 family.</text>
</comment>
<comment type="catalytic activity">
    <reaction evidence="1">
        <text>Release of an N-terminal amino acid, Xaa-|-Yaa- from a peptide, amide or arylamide. Xaa is preferably Ala, but may be most amino acids including Pro (slow action). When a terminal hydrophobic residue is followed by a prolyl residue, the two may be released as an intact Xaa-Pro dipeptide.</text>
        <dbReference type="EC" id="3.4.11.2"/>
    </reaction>
</comment>
<dbReference type="PRINTS" id="PR00756">
    <property type="entry name" value="ALADIPTASE"/>
</dbReference>
<gene>
    <name evidence="18" type="ORF">SAMN03097694_1093</name>
</gene>
<evidence type="ECO:0000256" key="11">
    <source>
        <dbReference type="PIRSR" id="PIRSR634016-3"/>
    </source>
</evidence>
<evidence type="ECO:0000256" key="10">
    <source>
        <dbReference type="PIRSR" id="PIRSR634016-2"/>
    </source>
</evidence>
<feature type="active site" description="Proton acceptor" evidence="9">
    <location>
        <position position="348"/>
    </location>
</feature>
<dbReference type="RefSeq" id="WP_072454078.1">
    <property type="nucleotide sequence ID" value="NZ_FPKH01000001.1"/>
</dbReference>
<dbReference type="Gene3D" id="1.25.50.20">
    <property type="match status" value="1"/>
</dbReference>
<dbReference type="InterPro" id="IPR014782">
    <property type="entry name" value="Peptidase_M1_dom"/>
</dbReference>
<dbReference type="GO" id="GO:0016285">
    <property type="term" value="F:alanyl aminopeptidase activity"/>
    <property type="evidence" value="ECO:0007669"/>
    <property type="project" value="UniProtKB-EC"/>
</dbReference>
<dbReference type="GO" id="GO:0042277">
    <property type="term" value="F:peptide binding"/>
    <property type="evidence" value="ECO:0007669"/>
    <property type="project" value="TreeGrafter"/>
</dbReference>
<evidence type="ECO:0000256" key="9">
    <source>
        <dbReference type="PIRSR" id="PIRSR634016-1"/>
    </source>
</evidence>
<feature type="binding site" evidence="10">
    <location>
        <begin position="311"/>
        <end position="315"/>
    </location>
    <ligand>
        <name>substrate</name>
    </ligand>
</feature>
<dbReference type="GO" id="GO:0008270">
    <property type="term" value="F:zinc ion binding"/>
    <property type="evidence" value="ECO:0007669"/>
    <property type="project" value="UniProtKB-UniRule"/>
</dbReference>
<feature type="signal peptide" evidence="14">
    <location>
        <begin position="1"/>
        <end position="29"/>
    </location>
</feature>
<reference evidence="18 19" key="1">
    <citation type="submission" date="2016-11" db="EMBL/GenBank/DDBJ databases">
        <authorList>
            <person name="Varghese N."/>
            <person name="Submissions S."/>
        </authorList>
    </citation>
    <scope>NUCLEOTIDE SEQUENCE [LARGE SCALE GENOMIC DNA]</scope>
    <source>
        <strain evidence="18 19">NFR18</strain>
    </source>
</reference>
<evidence type="ECO:0000259" key="16">
    <source>
        <dbReference type="Pfam" id="PF11838"/>
    </source>
</evidence>
<dbReference type="InterPro" id="IPR001930">
    <property type="entry name" value="Peptidase_M1"/>
</dbReference>
<comment type="caution">
    <text evidence="18">The sequence shown here is derived from an EMBL/GenBank/DDBJ whole genome shotgun (WGS) entry which is preliminary data.</text>
</comment>
<dbReference type="AlphaFoldDB" id="A0AB38C3V1"/>
<evidence type="ECO:0000256" key="13">
    <source>
        <dbReference type="RuleBase" id="RU364040"/>
    </source>
</evidence>
<feature type="domain" description="ERAP1-like C-terminal" evidence="16">
    <location>
        <begin position="567"/>
        <end position="868"/>
    </location>
</feature>
<dbReference type="FunFam" id="1.10.390.10:FF:000006">
    <property type="entry name" value="Puromycin-sensitive aminopeptidase"/>
    <property type="match status" value="1"/>
</dbReference>
<dbReference type="GO" id="GO:0070006">
    <property type="term" value="F:metalloaminopeptidase activity"/>
    <property type="evidence" value="ECO:0007669"/>
    <property type="project" value="TreeGrafter"/>
</dbReference>
<dbReference type="Pfam" id="PF11838">
    <property type="entry name" value="ERAP1_C"/>
    <property type="match status" value="1"/>
</dbReference>
<feature type="binding site" evidence="11">
    <location>
        <position position="347"/>
    </location>
    <ligand>
        <name>Zn(2+)</name>
        <dbReference type="ChEBI" id="CHEBI:29105"/>
        <note>catalytic</note>
    </ligand>
</feature>
<proteinExistence type="inferred from homology"/>
<evidence type="ECO:0000256" key="8">
    <source>
        <dbReference type="ARBA" id="ARBA00023049"/>
    </source>
</evidence>
<evidence type="ECO:0000256" key="6">
    <source>
        <dbReference type="ARBA" id="ARBA00022801"/>
    </source>
</evidence>
<dbReference type="InterPro" id="IPR045357">
    <property type="entry name" value="Aminopeptidase_N-like_N"/>
</dbReference>
<keyword evidence="4 13" id="KW-0645">Protease</keyword>
<dbReference type="SUPFAM" id="SSF63737">
    <property type="entry name" value="Leukotriene A4 hydrolase N-terminal domain"/>
    <property type="match status" value="1"/>
</dbReference>
<dbReference type="CDD" id="cd09601">
    <property type="entry name" value="M1_APN-Q_like"/>
    <property type="match status" value="1"/>
</dbReference>
<evidence type="ECO:0000256" key="5">
    <source>
        <dbReference type="ARBA" id="ARBA00022723"/>
    </source>
</evidence>
<evidence type="ECO:0000259" key="17">
    <source>
        <dbReference type="Pfam" id="PF17900"/>
    </source>
</evidence>
<dbReference type="InterPro" id="IPR042097">
    <property type="entry name" value="Aminopeptidase_N-like_N_sf"/>
</dbReference>
<dbReference type="GO" id="GO:0006508">
    <property type="term" value="P:proteolysis"/>
    <property type="evidence" value="ECO:0007669"/>
    <property type="project" value="UniProtKB-KW"/>
</dbReference>
<evidence type="ECO:0000256" key="2">
    <source>
        <dbReference type="ARBA" id="ARBA00010136"/>
    </source>
</evidence>
<feature type="binding site" evidence="11">
    <location>
        <position position="351"/>
    </location>
    <ligand>
        <name>Zn(2+)</name>
        <dbReference type="ChEBI" id="CHEBI:29105"/>
        <note>catalytic</note>
    </ligand>
</feature>
<dbReference type="Gene3D" id="2.60.40.1910">
    <property type="match status" value="1"/>
</dbReference>
<evidence type="ECO:0000256" key="7">
    <source>
        <dbReference type="ARBA" id="ARBA00022833"/>
    </source>
</evidence>
<sequence>MHRTPTPRFRRSQLAAAVLALASITAAHAGHAAPATRYASASHATTTTTQLPRGVTPLHYALSITPDAAASTFKGAAAIKVAVDAPTSSITFNALNLAFAAATIEGAGGSKQVTRKVDFDADKQTATVHFAQPLAKGEYLLRIDYSGKIGTQATGLFSLDYDTPQGRQRALYTQFENSDARSMLPSWDEPDYKATFALDVIVPSSQMAVGNMPVASSEDLGNGTKHVRFATTPRMSTYLLFFGLGDFERATAMSDGTEIGVITKKGALAQSRFALDESAALLREYNDYFGVRYPLPKLDNIAAPGRSQFFGAMENWGAVFTFEYGLLLDPAISTQADKENIYTTLSHEMAHQWFGDLVTMRWWDDLWLNEGFASWMESRTTERLHPEWNTALSSVGGRESAMSQDALRTTHPVVQRIATVEQASQAFDGITYQKGEAVIRMLEAYVGADTWRTAVRSYMRKHAYGNTVSDDLWREVDAAAGKPVSAIAHDFTLQPGVPMITVGDAVCKNGNTRVTLTQTEFSKDQPNKKPLSWKVPVIASTVGNGKLAKVVLKDGKATLNVPGCGALLVNAGQSGYYRTVYAPANTRALAGSFARLAPIDQLGLLADSQSLGLAGTQNLADFLELVKATPLSADPQVLGKVASSLGSLYEQYAGDAVRQQAFGRFAMARLAPMMAQTGWEARAGEASSVATLRGHLIAILGDMGEPGVIAEARRRYAASEQAGEQNAAAMPAPLRRTILGVVAQHADAATWEQLHAKARQEKTPLVKNQLYDLLASSDDPALAQRALTLALTDEPGVTNSPAMISRVSRSHPELAFDFALAHLEQVNARIDASSRSRYFPRLAAGSAQPDMIAKLEAYAQANLPASARGDADSSVAGIKYRIKLRAERLPAVDAWLAKQAG</sequence>
<feature type="domain" description="Peptidase M1 membrane alanine aminopeptidase" evidence="15">
    <location>
        <begin position="273"/>
        <end position="490"/>
    </location>
</feature>
<dbReference type="EMBL" id="FPKH01000001">
    <property type="protein sequence ID" value="SFX18496.1"/>
    <property type="molecule type" value="Genomic_DNA"/>
</dbReference>
<dbReference type="GO" id="GO:0043171">
    <property type="term" value="P:peptide catabolic process"/>
    <property type="evidence" value="ECO:0007669"/>
    <property type="project" value="TreeGrafter"/>
</dbReference>
<dbReference type="InterPro" id="IPR027268">
    <property type="entry name" value="Peptidase_M4/M1_CTD_sf"/>
</dbReference>
<dbReference type="SUPFAM" id="SSF55486">
    <property type="entry name" value="Metalloproteases ('zincins'), catalytic domain"/>
    <property type="match status" value="1"/>
</dbReference>
<accession>A0AB38C3V1</accession>
<evidence type="ECO:0000256" key="14">
    <source>
        <dbReference type="SAM" id="SignalP"/>
    </source>
</evidence>
<feature type="domain" description="Aminopeptidase N-like N-terminal" evidence="17">
    <location>
        <begin position="57"/>
        <end position="239"/>
    </location>
</feature>
<keyword evidence="7 11" id="KW-0862">Zinc</keyword>
<organism evidence="18 19">
    <name type="scientific">Janthinobacterium lividum</name>
    <dbReference type="NCBI Taxonomy" id="29581"/>
    <lineage>
        <taxon>Bacteria</taxon>
        <taxon>Pseudomonadati</taxon>
        <taxon>Pseudomonadota</taxon>
        <taxon>Betaproteobacteria</taxon>
        <taxon>Burkholderiales</taxon>
        <taxon>Oxalobacteraceae</taxon>
        <taxon>Janthinobacterium</taxon>
    </lineage>
</organism>
<keyword evidence="14" id="KW-0732">Signal</keyword>
<comment type="cofactor">
    <cofactor evidence="11 13">
        <name>Zn(2+)</name>
        <dbReference type="ChEBI" id="CHEBI:29105"/>
    </cofactor>
    <text evidence="11 13">Binds 1 zinc ion per subunit.</text>
</comment>
<feature type="site" description="Transition state stabilizer" evidence="12">
    <location>
        <position position="432"/>
    </location>
</feature>
<feature type="binding site" evidence="11">
    <location>
        <position position="370"/>
    </location>
    <ligand>
        <name>Zn(2+)</name>
        <dbReference type="ChEBI" id="CHEBI:29105"/>
        <note>catalytic</note>
    </ligand>
</feature>
<dbReference type="GO" id="GO:0016020">
    <property type="term" value="C:membrane"/>
    <property type="evidence" value="ECO:0007669"/>
    <property type="project" value="TreeGrafter"/>
</dbReference>
<dbReference type="PANTHER" id="PTHR11533:SF174">
    <property type="entry name" value="PUROMYCIN-SENSITIVE AMINOPEPTIDASE-RELATED"/>
    <property type="match status" value="1"/>
</dbReference>
<dbReference type="GO" id="GO:0005737">
    <property type="term" value="C:cytoplasm"/>
    <property type="evidence" value="ECO:0007669"/>
    <property type="project" value="TreeGrafter"/>
</dbReference>
<name>A0AB38C3V1_9BURK</name>
<dbReference type="EC" id="3.4.11.-" evidence="13"/>
<dbReference type="InterPro" id="IPR034016">
    <property type="entry name" value="M1_APN-typ"/>
</dbReference>
<keyword evidence="8 13" id="KW-0482">Metalloprotease</keyword>
<evidence type="ECO:0000256" key="3">
    <source>
        <dbReference type="ARBA" id="ARBA00022438"/>
    </source>
</evidence>
<protein>
    <recommendedName>
        <fullName evidence="13">Aminopeptidase</fullName>
        <ecNumber evidence="13">3.4.11.-</ecNumber>
    </recommendedName>
</protein>
<dbReference type="GO" id="GO:0005615">
    <property type="term" value="C:extracellular space"/>
    <property type="evidence" value="ECO:0007669"/>
    <property type="project" value="TreeGrafter"/>
</dbReference>
<feature type="chain" id="PRO_5044327404" description="Aminopeptidase" evidence="14">
    <location>
        <begin position="30"/>
        <end position="901"/>
    </location>
</feature>
<feature type="binding site" evidence="10">
    <location>
        <position position="835"/>
    </location>
    <ligand>
        <name>substrate</name>
    </ligand>
</feature>
<keyword evidence="5 11" id="KW-0479">Metal-binding</keyword>